<keyword evidence="1" id="KW-1133">Transmembrane helix</keyword>
<gene>
    <name evidence="2" type="ORF">HJ01_00967</name>
</gene>
<dbReference type="Proteomes" id="UP000005566">
    <property type="component" value="Unassembled WGS sequence"/>
</dbReference>
<accession>H7FP69</accession>
<dbReference type="AlphaFoldDB" id="H7FP69"/>
<keyword evidence="1" id="KW-0812">Transmembrane</keyword>
<reference evidence="2 3" key="1">
    <citation type="journal article" date="2014" name="Acta Crystallogr. D">
        <title>Structure-based characterization and antifreeze properties of a hyperactive ice-binding protein from the Antarctic bacterium Flavobacterium frigoris PS1.</title>
        <authorList>
            <person name="Do H."/>
            <person name="Kim S.J."/>
            <person name="Kim H.J."/>
            <person name="Lee J.H."/>
        </authorList>
    </citation>
    <scope>NUCLEOTIDE SEQUENCE [LARGE SCALE GENOMIC DNA]</scope>
    <source>
        <strain evidence="2 3">PS1</strain>
    </source>
</reference>
<evidence type="ECO:0000313" key="2">
    <source>
        <dbReference type="EMBL" id="EIA09701.1"/>
    </source>
</evidence>
<comment type="caution">
    <text evidence="2">The sequence shown here is derived from an EMBL/GenBank/DDBJ whole genome shotgun (WGS) entry which is preliminary data.</text>
</comment>
<protein>
    <submittedName>
        <fullName evidence="2">Uncharacterized protein</fullName>
    </submittedName>
</protein>
<keyword evidence="3" id="KW-1185">Reference proteome</keyword>
<sequence length="41" mass="4774">MAFLILGYSQTITMSKLSLALSLVYWCLLKGIFLIFQVYKR</sequence>
<evidence type="ECO:0000313" key="3">
    <source>
        <dbReference type="Proteomes" id="UP000005566"/>
    </source>
</evidence>
<dbReference type="EMBL" id="AHKF01000013">
    <property type="protein sequence ID" value="EIA09701.1"/>
    <property type="molecule type" value="Genomic_DNA"/>
</dbReference>
<name>H7FP69_FLAFP</name>
<evidence type="ECO:0000256" key="1">
    <source>
        <dbReference type="SAM" id="Phobius"/>
    </source>
</evidence>
<keyword evidence="1" id="KW-0472">Membrane</keyword>
<organism evidence="2 3">
    <name type="scientific">Flavobacterium frigoris (strain PS1)</name>
    <dbReference type="NCBI Taxonomy" id="1086011"/>
    <lineage>
        <taxon>Bacteria</taxon>
        <taxon>Pseudomonadati</taxon>
        <taxon>Bacteroidota</taxon>
        <taxon>Flavobacteriia</taxon>
        <taxon>Flavobacteriales</taxon>
        <taxon>Flavobacteriaceae</taxon>
        <taxon>Flavobacterium</taxon>
    </lineage>
</organism>
<feature type="transmembrane region" description="Helical" evidence="1">
    <location>
        <begin position="20"/>
        <end position="39"/>
    </location>
</feature>
<proteinExistence type="predicted"/>